<evidence type="ECO:0000313" key="8">
    <source>
        <dbReference type="Ensembl" id="ENSSMAP00000068979.1"/>
    </source>
</evidence>
<dbReference type="InterPro" id="IPR013320">
    <property type="entry name" value="ConA-like_dom_sf"/>
</dbReference>
<feature type="domain" description="B30.2/SPRY" evidence="7">
    <location>
        <begin position="211"/>
        <end position="404"/>
    </location>
</feature>
<dbReference type="InterPro" id="IPR006574">
    <property type="entry name" value="PRY"/>
</dbReference>
<name>A0A8D3EB20_SCOMX</name>
<dbReference type="Pfam" id="PF00622">
    <property type="entry name" value="SPRY"/>
    <property type="match status" value="1"/>
</dbReference>
<dbReference type="Gene3D" id="2.60.120.920">
    <property type="match status" value="1"/>
</dbReference>
<evidence type="ECO:0000256" key="4">
    <source>
        <dbReference type="PROSITE-ProRule" id="PRU00175"/>
    </source>
</evidence>
<dbReference type="InterPro" id="IPR003879">
    <property type="entry name" value="Butyrophylin_SPRY"/>
</dbReference>
<dbReference type="Pfam" id="PF25600">
    <property type="entry name" value="TRIM_CC"/>
    <property type="match status" value="1"/>
</dbReference>
<dbReference type="InterPro" id="IPR001841">
    <property type="entry name" value="Znf_RING"/>
</dbReference>
<reference evidence="8" key="1">
    <citation type="submission" date="2023-05" db="EMBL/GenBank/DDBJ databases">
        <title>High-quality long-read genome of Scophthalmus maximus.</title>
        <authorList>
            <person name="Lien S."/>
            <person name="Martinez P."/>
        </authorList>
    </citation>
    <scope>NUCLEOTIDE SEQUENCE [LARGE SCALE GENOMIC DNA]</scope>
</reference>
<dbReference type="PROSITE" id="PS00518">
    <property type="entry name" value="ZF_RING_1"/>
    <property type="match status" value="1"/>
</dbReference>
<evidence type="ECO:0000259" key="6">
    <source>
        <dbReference type="PROSITE" id="PS50089"/>
    </source>
</evidence>
<reference evidence="8" key="2">
    <citation type="submission" date="2025-08" db="UniProtKB">
        <authorList>
            <consortium name="Ensembl"/>
        </authorList>
    </citation>
    <scope>IDENTIFICATION</scope>
</reference>
<keyword evidence="5" id="KW-0175">Coiled coil</keyword>
<dbReference type="Proteomes" id="UP000694558">
    <property type="component" value="Chromosome 18"/>
</dbReference>
<dbReference type="CDD" id="cd13733">
    <property type="entry name" value="SPRY_PRY_C-I_1"/>
    <property type="match status" value="1"/>
</dbReference>
<dbReference type="GO" id="GO:0008270">
    <property type="term" value="F:zinc ion binding"/>
    <property type="evidence" value="ECO:0007669"/>
    <property type="project" value="UniProtKB-KW"/>
</dbReference>
<evidence type="ECO:0008006" key="10">
    <source>
        <dbReference type="Google" id="ProtNLM"/>
    </source>
</evidence>
<dbReference type="InterPro" id="IPR017907">
    <property type="entry name" value="Znf_RING_CS"/>
</dbReference>
<keyword evidence="2 4" id="KW-0863">Zinc-finger</keyword>
<evidence type="ECO:0000259" key="7">
    <source>
        <dbReference type="PROSITE" id="PS50188"/>
    </source>
</evidence>
<dbReference type="FunFam" id="2.60.120.920:FF:000004">
    <property type="entry name" value="Butyrophilin subfamily 1 member A1"/>
    <property type="match status" value="1"/>
</dbReference>
<feature type="domain" description="RING-type" evidence="6">
    <location>
        <begin position="15"/>
        <end position="55"/>
    </location>
</feature>
<accession>A0A8D3EB20</accession>
<dbReference type="Gene3D" id="3.30.40.10">
    <property type="entry name" value="Zinc/RING finger domain, C3HC4 (zinc finger)"/>
    <property type="match status" value="1"/>
</dbReference>
<keyword evidence="1" id="KW-0479">Metal-binding</keyword>
<dbReference type="AlphaFoldDB" id="A0A8D3EB20"/>
<dbReference type="InterPro" id="IPR013083">
    <property type="entry name" value="Znf_RING/FYVE/PHD"/>
</dbReference>
<dbReference type="InterPro" id="IPR043136">
    <property type="entry name" value="B30.2/SPRY_sf"/>
</dbReference>
<dbReference type="Pfam" id="PF13445">
    <property type="entry name" value="zf-RING_UBOX"/>
    <property type="match status" value="1"/>
</dbReference>
<protein>
    <recommendedName>
        <fullName evidence="10">E3 ubiquitin-protein ligase TRIM39-like</fullName>
    </recommendedName>
</protein>
<dbReference type="GeneTree" id="ENSGT01040000240385"/>
<dbReference type="SMART" id="SM00449">
    <property type="entry name" value="SPRY"/>
    <property type="match status" value="1"/>
</dbReference>
<dbReference type="PRINTS" id="PR01407">
    <property type="entry name" value="BUTYPHLNCDUF"/>
</dbReference>
<dbReference type="PROSITE" id="PS50089">
    <property type="entry name" value="ZF_RING_2"/>
    <property type="match status" value="1"/>
</dbReference>
<proteinExistence type="predicted"/>
<sequence>MASNLSLFSEDNFLCPICLDTFTQPVSTPCGHNFCKSCLSSYWNNERVCRCPVCKETFERRPNLKVNTFIAALASQFSLLHVRDAHDAYREMRELLDATEARVQQMIQERQQKLQVMEESVKLSKRETKDVIANCARELTALVSEVQKSQAELVEVIEEKQRAAEEQAEGFKSTMERELAELRGTETRLKEMKQTEDQRREIRHTQKSLSGGASQLRKLLDKMSTEVAVSVSLDPDTAHPRLVLSDDGRQVRYGPGSGLRGIQNPSPSMFTKHLAVLGRRGFSSRKFYFEVFAGQKTEWCLGVAAASIQRRAVLARGPHSGLWAVWFLEDKFETFSCPGVAVHSGRVERVGVFVDYDEGQASFYDVQSAALIHSFTDCFFREELYPYLNPCDNEYGSNLDPMVIVPVSRTEAPQTR</sequence>
<dbReference type="InterPro" id="IPR001870">
    <property type="entry name" value="B30.2/SPRY"/>
</dbReference>
<evidence type="ECO:0000256" key="5">
    <source>
        <dbReference type="SAM" id="Coils"/>
    </source>
</evidence>
<dbReference type="SUPFAM" id="SSF57850">
    <property type="entry name" value="RING/U-box"/>
    <property type="match status" value="1"/>
</dbReference>
<evidence type="ECO:0000256" key="3">
    <source>
        <dbReference type="ARBA" id="ARBA00022833"/>
    </source>
</evidence>
<dbReference type="InterPro" id="IPR027370">
    <property type="entry name" value="Znf-RING_euk"/>
</dbReference>
<evidence type="ECO:0000313" key="9">
    <source>
        <dbReference type="Proteomes" id="UP000694558"/>
    </source>
</evidence>
<dbReference type="SUPFAM" id="SSF49899">
    <property type="entry name" value="Concanavalin A-like lectins/glucanases"/>
    <property type="match status" value="1"/>
</dbReference>
<dbReference type="InterPro" id="IPR003877">
    <property type="entry name" value="SPRY_dom"/>
</dbReference>
<evidence type="ECO:0000256" key="1">
    <source>
        <dbReference type="ARBA" id="ARBA00022723"/>
    </source>
</evidence>
<dbReference type="InterPro" id="IPR058030">
    <property type="entry name" value="TRIM8/14/16/25/29/45/65_CC"/>
</dbReference>
<dbReference type="SMART" id="SM00589">
    <property type="entry name" value="PRY"/>
    <property type="match status" value="1"/>
</dbReference>
<organism evidence="8 9">
    <name type="scientific">Scophthalmus maximus</name>
    <name type="common">Turbot</name>
    <name type="synonym">Psetta maxima</name>
    <dbReference type="NCBI Taxonomy" id="52904"/>
    <lineage>
        <taxon>Eukaryota</taxon>
        <taxon>Metazoa</taxon>
        <taxon>Chordata</taxon>
        <taxon>Craniata</taxon>
        <taxon>Vertebrata</taxon>
        <taxon>Euteleostomi</taxon>
        <taxon>Actinopterygii</taxon>
        <taxon>Neopterygii</taxon>
        <taxon>Teleostei</taxon>
        <taxon>Neoteleostei</taxon>
        <taxon>Acanthomorphata</taxon>
        <taxon>Carangaria</taxon>
        <taxon>Pleuronectiformes</taxon>
        <taxon>Pleuronectoidei</taxon>
        <taxon>Scophthalmidae</taxon>
        <taxon>Scophthalmus</taxon>
    </lineage>
</organism>
<gene>
    <name evidence="8" type="primary">LOC118287873</name>
</gene>
<dbReference type="PANTHER" id="PTHR24103">
    <property type="entry name" value="E3 UBIQUITIN-PROTEIN LIGASE TRIM"/>
    <property type="match status" value="1"/>
</dbReference>
<dbReference type="Ensembl" id="ENSSMAT00000046457.1">
    <property type="protein sequence ID" value="ENSSMAP00000068979.1"/>
    <property type="gene ID" value="ENSSMAG00000027547.1"/>
</dbReference>
<dbReference type="PROSITE" id="PS50188">
    <property type="entry name" value="B302_SPRY"/>
    <property type="match status" value="1"/>
</dbReference>
<feature type="coiled-coil region" evidence="5">
    <location>
        <begin position="82"/>
        <end position="195"/>
    </location>
</feature>
<evidence type="ECO:0000256" key="2">
    <source>
        <dbReference type="ARBA" id="ARBA00022771"/>
    </source>
</evidence>
<keyword evidence="3" id="KW-0862">Zinc</keyword>
<dbReference type="Pfam" id="PF13765">
    <property type="entry name" value="PRY"/>
    <property type="match status" value="1"/>
</dbReference>
<dbReference type="InterPro" id="IPR050143">
    <property type="entry name" value="TRIM/RBCC"/>
</dbReference>
<dbReference type="SMART" id="SM00184">
    <property type="entry name" value="RING"/>
    <property type="match status" value="1"/>
</dbReference>